<protein>
    <recommendedName>
        <fullName evidence="3">ArsR family transcriptional regulator</fullName>
    </recommendedName>
</protein>
<gene>
    <name evidence="1" type="ORF">JOF56_003089</name>
</gene>
<keyword evidence="2" id="KW-1185">Reference proteome</keyword>
<dbReference type="InterPro" id="IPR036388">
    <property type="entry name" value="WH-like_DNA-bd_sf"/>
</dbReference>
<dbReference type="InterPro" id="IPR036390">
    <property type="entry name" value="WH_DNA-bd_sf"/>
</dbReference>
<dbReference type="RefSeq" id="WP_209638341.1">
    <property type="nucleotide sequence ID" value="NZ_JAGINW010000001.1"/>
</dbReference>
<organism evidence="1 2">
    <name type="scientific">Kibdelosporangium banguiense</name>
    <dbReference type="NCBI Taxonomy" id="1365924"/>
    <lineage>
        <taxon>Bacteria</taxon>
        <taxon>Bacillati</taxon>
        <taxon>Actinomycetota</taxon>
        <taxon>Actinomycetes</taxon>
        <taxon>Pseudonocardiales</taxon>
        <taxon>Pseudonocardiaceae</taxon>
        <taxon>Kibdelosporangium</taxon>
    </lineage>
</organism>
<name>A0ABS4TFE2_9PSEU</name>
<proteinExistence type="predicted"/>
<comment type="caution">
    <text evidence="1">The sequence shown here is derived from an EMBL/GenBank/DDBJ whole genome shotgun (WGS) entry which is preliminary data.</text>
</comment>
<evidence type="ECO:0008006" key="3">
    <source>
        <dbReference type="Google" id="ProtNLM"/>
    </source>
</evidence>
<dbReference type="SUPFAM" id="SSF46785">
    <property type="entry name" value="Winged helix' DNA-binding domain"/>
    <property type="match status" value="1"/>
</dbReference>
<accession>A0ABS4TFE2</accession>
<dbReference type="Gene3D" id="1.10.10.10">
    <property type="entry name" value="Winged helix-like DNA-binding domain superfamily/Winged helix DNA-binding domain"/>
    <property type="match status" value="1"/>
</dbReference>
<reference evidence="1 2" key="1">
    <citation type="submission" date="2021-03" db="EMBL/GenBank/DDBJ databases">
        <title>Sequencing the genomes of 1000 actinobacteria strains.</title>
        <authorList>
            <person name="Klenk H.-P."/>
        </authorList>
    </citation>
    <scope>NUCLEOTIDE SEQUENCE [LARGE SCALE GENOMIC DNA]</scope>
    <source>
        <strain evidence="1 2">DSM 46670</strain>
    </source>
</reference>
<sequence length="163" mass="17883">MEYDERLAALEERVAALETKHAEAGVPDPEVFWALTGLKQRNESGAVLFTGAAPLSTGEYYEWQQGETFEKLMALDWSEFSGAFAALGHPVRMLLLRLILGGVRTTAELQEHEALGTTGQLYHHLRQLVSAGWLMVTGRGHYAVPGTRVVPLLVVLTAVLSPQ</sequence>
<evidence type="ECO:0000313" key="1">
    <source>
        <dbReference type="EMBL" id="MBP2322704.1"/>
    </source>
</evidence>
<dbReference type="EMBL" id="JAGINW010000001">
    <property type="protein sequence ID" value="MBP2322704.1"/>
    <property type="molecule type" value="Genomic_DNA"/>
</dbReference>
<dbReference type="CDD" id="cd00090">
    <property type="entry name" value="HTH_ARSR"/>
    <property type="match status" value="1"/>
</dbReference>
<dbReference type="Proteomes" id="UP001519332">
    <property type="component" value="Unassembled WGS sequence"/>
</dbReference>
<dbReference type="InterPro" id="IPR011991">
    <property type="entry name" value="ArsR-like_HTH"/>
</dbReference>
<evidence type="ECO:0000313" key="2">
    <source>
        <dbReference type="Proteomes" id="UP001519332"/>
    </source>
</evidence>